<dbReference type="KEGG" id="goq:ACH46_13325"/>
<feature type="chain" id="PRO_5006037955" evidence="1">
    <location>
        <begin position="30"/>
        <end position="163"/>
    </location>
</feature>
<keyword evidence="1" id="KW-0732">Signal</keyword>
<dbReference type="EMBL" id="CP011853">
    <property type="protein sequence ID" value="ALG85278.1"/>
    <property type="molecule type" value="Genomic_DNA"/>
</dbReference>
<dbReference type="RefSeq" id="WP_062393354.1">
    <property type="nucleotide sequence ID" value="NZ_CP011853.1"/>
</dbReference>
<evidence type="ECO:0000313" key="3">
    <source>
        <dbReference type="Proteomes" id="UP000063789"/>
    </source>
</evidence>
<dbReference type="OrthoDB" id="4376744at2"/>
<reference evidence="2 3" key="2">
    <citation type="journal article" date="2017" name="Int. J. Syst. Evol. Microbiol.">
        <title>Gordonia phthalatica sp. nov., a di-n-butyl phthalate-degrading bacterium isolated from activated sludge.</title>
        <authorList>
            <person name="Jin D."/>
            <person name="Kong X."/>
            <person name="Jia M."/>
            <person name="Yu X."/>
            <person name="Wang X."/>
            <person name="Zhuang X."/>
            <person name="Deng Y."/>
            <person name="Bai Z."/>
        </authorList>
    </citation>
    <scope>NUCLEOTIDE SEQUENCE [LARGE SCALE GENOMIC DNA]</scope>
    <source>
        <strain evidence="2 3">QH-11</strain>
    </source>
</reference>
<gene>
    <name evidence="2" type="ORF">ACH46_13325</name>
</gene>
<feature type="signal peptide" evidence="1">
    <location>
        <begin position="1"/>
        <end position="29"/>
    </location>
</feature>
<dbReference type="Proteomes" id="UP000063789">
    <property type="component" value="Chromosome"/>
</dbReference>
<dbReference type="PATRIC" id="fig|1136941.3.peg.2712"/>
<protein>
    <submittedName>
        <fullName evidence="2">Uncharacterized protein</fullName>
    </submittedName>
</protein>
<organism evidence="2 3">
    <name type="scientific">Gordonia phthalatica</name>
    <dbReference type="NCBI Taxonomy" id="1136941"/>
    <lineage>
        <taxon>Bacteria</taxon>
        <taxon>Bacillati</taxon>
        <taxon>Actinomycetota</taxon>
        <taxon>Actinomycetes</taxon>
        <taxon>Mycobacteriales</taxon>
        <taxon>Gordoniaceae</taxon>
        <taxon>Gordonia</taxon>
    </lineage>
</organism>
<keyword evidence="3" id="KW-1185">Reference proteome</keyword>
<evidence type="ECO:0000256" key="1">
    <source>
        <dbReference type="SAM" id="SignalP"/>
    </source>
</evidence>
<evidence type="ECO:0000313" key="2">
    <source>
        <dbReference type="EMBL" id="ALG85278.1"/>
    </source>
</evidence>
<accession>A0A0N9NC96</accession>
<name>A0A0N9NC96_9ACTN</name>
<proteinExistence type="predicted"/>
<sequence>MNHRALRLLPAAGLAAAAVLGGTAAPAQAATPESLTIVGDLEIAPGIHLLNIDAHGTTDESGHTTGTYTATLMNGMSKVPFQIKGPVTCIDTDKDSAALVYPISNTNPNLVPAALKDAFAVKISVRKGTTDHVGVMGPAPTQSFHGCTPGATPFAFRGDITIE</sequence>
<dbReference type="AlphaFoldDB" id="A0A0N9NC96"/>
<reference evidence="3" key="1">
    <citation type="submission" date="2015-06" db="EMBL/GenBank/DDBJ databases">
        <title>Complete genome sequence and metabolic analysis of phthalate degradation pathway in Gordonia sp. QH-11.</title>
        <authorList>
            <person name="Jin D."/>
            <person name="Kong X."/>
            <person name="Bai Z."/>
        </authorList>
    </citation>
    <scope>NUCLEOTIDE SEQUENCE [LARGE SCALE GENOMIC DNA]</scope>
    <source>
        <strain evidence="3">QH-11</strain>
    </source>
</reference>